<evidence type="ECO:0000256" key="1">
    <source>
        <dbReference type="ARBA" id="ARBA00001946"/>
    </source>
</evidence>
<dbReference type="Gene3D" id="3.10.490.10">
    <property type="entry name" value="Gamma-glutamyl cyclotransferase-like"/>
    <property type="match status" value="1"/>
</dbReference>
<dbReference type="Pfam" id="PF00293">
    <property type="entry name" value="NUDIX"/>
    <property type="match status" value="1"/>
</dbReference>
<organism evidence="14 15">
    <name type="scientific">[Roseibacterium] beibuensis</name>
    <dbReference type="NCBI Taxonomy" id="1193142"/>
    <lineage>
        <taxon>Bacteria</taxon>
        <taxon>Pseudomonadati</taxon>
        <taxon>Pseudomonadota</taxon>
        <taxon>Alphaproteobacteria</taxon>
        <taxon>Rhodobacterales</taxon>
        <taxon>Roseobacteraceae</taxon>
        <taxon>Roseicyclus</taxon>
    </lineage>
</organism>
<sequence>MTPVFLFGTLRDAALFEAVAGQPLRAEAATLPGERAARAQDGDWPVLVPGSGAHGLLVRVDDSALARLDFYEAIFDYVRVEVPVETADGPLKAQLWRPASGSSQLDGPDWSLSDWMTEWGDLTRLAAEEIMRRFGKVAPGDMGHVVGMIRSRAQARLDTSRWRRPGHVGASLDLSDVVIEERRHPYDGFFTVEEMRARFRRFDGAGDHLVDRAVFNVADAVTVLPYDPVRDRVLMIEQLRFGALAHGDRSPWLLEPVAGMIDAGEAPEVSARRETQEEAGIDLGDLHFVARYYPSPGGIAQVLYSYIGLADLPDEVTGTGGHPGEGEDILSHLVPFDLAVEMLEGGDMVNAPLVISMQWLIAHHDRLRAAAAG</sequence>
<comment type="cofactor">
    <cofactor evidence="1">
        <name>Mg(2+)</name>
        <dbReference type="ChEBI" id="CHEBI:18420"/>
    </cofactor>
</comment>
<dbReference type="InterPro" id="IPR000086">
    <property type="entry name" value="NUDIX_hydrolase_dom"/>
</dbReference>
<evidence type="ECO:0000256" key="11">
    <source>
        <dbReference type="ARBA" id="ARBA00033056"/>
    </source>
</evidence>
<evidence type="ECO:0000256" key="2">
    <source>
        <dbReference type="ARBA" id="ARBA00007482"/>
    </source>
</evidence>
<feature type="domain" description="Nudix hydrolase" evidence="13">
    <location>
        <begin position="216"/>
        <end position="356"/>
    </location>
</feature>
<keyword evidence="6" id="KW-0378">Hydrolase</keyword>
<evidence type="ECO:0000256" key="10">
    <source>
        <dbReference type="ARBA" id="ARBA00030308"/>
    </source>
</evidence>
<dbReference type="Proteomes" id="UP001499910">
    <property type="component" value="Unassembled WGS sequence"/>
</dbReference>
<gene>
    <name evidence="14" type="primary">trgB</name>
    <name evidence="14" type="ORF">GCM10023209_35090</name>
</gene>
<dbReference type="EC" id="3.6.1.13" evidence="3"/>
<dbReference type="Gene3D" id="3.90.79.10">
    <property type="entry name" value="Nucleoside Triphosphate Pyrophosphohydrolase"/>
    <property type="match status" value="1"/>
</dbReference>
<evidence type="ECO:0000256" key="8">
    <source>
        <dbReference type="ARBA" id="ARBA00025164"/>
    </source>
</evidence>
<dbReference type="PANTHER" id="PTHR11839:SF5">
    <property type="entry name" value="ADP-RIBOSE PYROPHOSPHATASE"/>
    <property type="match status" value="1"/>
</dbReference>
<dbReference type="InterPro" id="IPR015797">
    <property type="entry name" value="NUDIX_hydrolase-like_dom_sf"/>
</dbReference>
<dbReference type="Pfam" id="PF06094">
    <property type="entry name" value="GGACT"/>
    <property type="match status" value="1"/>
</dbReference>
<name>A0ABP9LLE4_9RHOB</name>
<evidence type="ECO:0000256" key="12">
    <source>
        <dbReference type="ARBA" id="ARBA00049546"/>
    </source>
</evidence>
<accession>A0ABP9LLE4</accession>
<dbReference type="InterPro" id="IPR036568">
    <property type="entry name" value="GGCT-like_sf"/>
</dbReference>
<dbReference type="InterPro" id="IPR009288">
    <property type="entry name" value="AIG2-like_dom"/>
</dbReference>
<dbReference type="PANTHER" id="PTHR11839">
    <property type="entry name" value="UDP/ADP-SUGAR PYROPHOSPHATASE"/>
    <property type="match status" value="1"/>
</dbReference>
<dbReference type="EMBL" id="BAABHW010000007">
    <property type="protein sequence ID" value="GAA5080939.1"/>
    <property type="molecule type" value="Genomic_DNA"/>
</dbReference>
<evidence type="ECO:0000256" key="5">
    <source>
        <dbReference type="ARBA" id="ARBA00022723"/>
    </source>
</evidence>
<evidence type="ECO:0000313" key="14">
    <source>
        <dbReference type="EMBL" id="GAA5080939.1"/>
    </source>
</evidence>
<dbReference type="NCBIfam" id="TIGR00052">
    <property type="entry name" value="nudix-type nucleoside diphosphatase, YffH/AdpP family"/>
    <property type="match status" value="1"/>
</dbReference>
<evidence type="ECO:0000256" key="4">
    <source>
        <dbReference type="ARBA" id="ARBA00013297"/>
    </source>
</evidence>
<protein>
    <recommendedName>
        <fullName evidence="4">ADP-ribose pyrophosphatase</fullName>
        <ecNumber evidence="3">3.6.1.13</ecNumber>
    </recommendedName>
    <alternativeName>
        <fullName evidence="9">ADP-ribose diphosphatase</fullName>
    </alternativeName>
    <alternativeName>
        <fullName evidence="11">ADP-ribose phosphohydrolase</fullName>
    </alternativeName>
    <alternativeName>
        <fullName evidence="10">Adenosine diphosphoribose pyrophosphatase</fullName>
    </alternativeName>
</protein>
<dbReference type="InterPro" id="IPR013024">
    <property type="entry name" value="GGCT-like"/>
</dbReference>
<keyword evidence="7" id="KW-0460">Magnesium</keyword>
<dbReference type="PROSITE" id="PS51462">
    <property type="entry name" value="NUDIX"/>
    <property type="match status" value="1"/>
</dbReference>
<dbReference type="InterPro" id="IPR004385">
    <property type="entry name" value="NDP_pyrophosphatase"/>
</dbReference>
<evidence type="ECO:0000256" key="7">
    <source>
        <dbReference type="ARBA" id="ARBA00022842"/>
    </source>
</evidence>
<evidence type="ECO:0000256" key="6">
    <source>
        <dbReference type="ARBA" id="ARBA00022801"/>
    </source>
</evidence>
<reference evidence="15" key="1">
    <citation type="journal article" date="2019" name="Int. J. Syst. Evol. Microbiol.">
        <title>The Global Catalogue of Microorganisms (GCM) 10K type strain sequencing project: providing services to taxonomists for standard genome sequencing and annotation.</title>
        <authorList>
            <consortium name="The Broad Institute Genomics Platform"/>
            <consortium name="The Broad Institute Genome Sequencing Center for Infectious Disease"/>
            <person name="Wu L."/>
            <person name="Ma J."/>
        </authorList>
    </citation>
    <scope>NUCLEOTIDE SEQUENCE [LARGE SCALE GENOMIC DNA]</scope>
    <source>
        <strain evidence="15">JCM 18015</strain>
    </source>
</reference>
<keyword evidence="15" id="KW-1185">Reference proteome</keyword>
<dbReference type="CDD" id="cd06661">
    <property type="entry name" value="GGCT_like"/>
    <property type="match status" value="1"/>
</dbReference>
<dbReference type="RefSeq" id="WP_259554173.1">
    <property type="nucleotide sequence ID" value="NZ_BAABHW010000007.1"/>
</dbReference>
<keyword evidence="5" id="KW-0479">Metal-binding</keyword>
<comment type="function">
    <text evidence="8">Acts on ADP-mannose and ADP-glucose as well as ADP-ribose. Prevents glycogen biosynthesis. The reaction catalyzed by this enzyme is a limiting step of the gluconeogenic process.</text>
</comment>
<dbReference type="SUPFAM" id="SSF110857">
    <property type="entry name" value="Gamma-glutamyl cyclotransferase-like"/>
    <property type="match status" value="1"/>
</dbReference>
<proteinExistence type="inferred from homology"/>
<comment type="catalytic activity">
    <reaction evidence="12">
        <text>ADP-D-ribose + H2O = D-ribose 5-phosphate + AMP + 2 H(+)</text>
        <dbReference type="Rhea" id="RHEA:10412"/>
        <dbReference type="ChEBI" id="CHEBI:15377"/>
        <dbReference type="ChEBI" id="CHEBI:15378"/>
        <dbReference type="ChEBI" id="CHEBI:57967"/>
        <dbReference type="ChEBI" id="CHEBI:78346"/>
        <dbReference type="ChEBI" id="CHEBI:456215"/>
        <dbReference type="EC" id="3.6.1.13"/>
    </reaction>
</comment>
<comment type="similarity">
    <text evidence="2">Belongs to the Nudix hydrolase family. NudF subfamily.</text>
</comment>
<evidence type="ECO:0000313" key="15">
    <source>
        <dbReference type="Proteomes" id="UP001499910"/>
    </source>
</evidence>
<dbReference type="CDD" id="cd24155">
    <property type="entry name" value="NUDIX_ADPRase"/>
    <property type="match status" value="1"/>
</dbReference>
<dbReference type="SUPFAM" id="SSF55811">
    <property type="entry name" value="Nudix"/>
    <property type="match status" value="1"/>
</dbReference>
<evidence type="ECO:0000256" key="9">
    <source>
        <dbReference type="ARBA" id="ARBA00030162"/>
    </source>
</evidence>
<comment type="caution">
    <text evidence="14">The sequence shown here is derived from an EMBL/GenBank/DDBJ whole genome shotgun (WGS) entry which is preliminary data.</text>
</comment>
<evidence type="ECO:0000259" key="13">
    <source>
        <dbReference type="PROSITE" id="PS51462"/>
    </source>
</evidence>
<evidence type="ECO:0000256" key="3">
    <source>
        <dbReference type="ARBA" id="ARBA00012453"/>
    </source>
</evidence>